<keyword evidence="5" id="KW-0233">DNA recombination</keyword>
<organism evidence="8 9">
    <name type="scientific">Neorickettsia helminthoeca str. Oregon</name>
    <dbReference type="NCBI Taxonomy" id="1286528"/>
    <lineage>
        <taxon>Bacteria</taxon>
        <taxon>Pseudomonadati</taxon>
        <taxon>Pseudomonadota</taxon>
        <taxon>Alphaproteobacteria</taxon>
        <taxon>Rickettsiales</taxon>
        <taxon>Anaplasmataceae</taxon>
        <taxon>Neorickettsia</taxon>
    </lineage>
</organism>
<dbReference type="GO" id="GO:0006310">
    <property type="term" value="P:DNA recombination"/>
    <property type="evidence" value="ECO:0007669"/>
    <property type="project" value="UniProtKB-KW"/>
</dbReference>
<keyword evidence="7" id="KW-0812">Transmembrane</keyword>
<sequence>MLLILTISNVVLVLIVGYLGYLRVRAGLILEREREKIERLSAELLEIRALYEKEGASNDELTKRVVQLEAEKKSFEYSQKAMYMEFENLANKILESNTNKFRERSLSDLSTLLDPLKVKIAEFEKRIEDSFSVDIKERYSLSREIARMASQTEKMIDEASKLSKSLRGDNKAQGLWGELVLSKILEHSGLQKDRDYTLQQKLGNSSIPDVIINLPDEKHLVIDAKTSLKHYDLYVQTNEKEHLELFLKSIRSHIKNLAGKEYHAAHELFTPGFVFMFVPIESAYMLALSSDSELKELALRNRVMLVSPNSLIAMLQAVSSVWKIVDQNKNANEIAKKAGAMYDKFVLFVEELVKVGNAIAHSDRLYKSAINKLRDGRGSLFKRAEDLKMMGISANKELKDNQFHAEPE</sequence>
<evidence type="ECO:0000256" key="1">
    <source>
        <dbReference type="ARBA" id="ARBA00003416"/>
    </source>
</evidence>
<evidence type="ECO:0000256" key="3">
    <source>
        <dbReference type="ARBA" id="ARBA00021840"/>
    </source>
</evidence>
<evidence type="ECO:0000313" key="8">
    <source>
        <dbReference type="EMBL" id="AHX11083.1"/>
    </source>
</evidence>
<evidence type="ECO:0000256" key="5">
    <source>
        <dbReference type="ARBA" id="ARBA00023172"/>
    </source>
</evidence>
<dbReference type="KEGG" id="nhm:NHE_0113"/>
<dbReference type="InterPro" id="IPR003798">
    <property type="entry name" value="DNA_recombination_RmuC"/>
</dbReference>
<accession>X5H327</accession>
<evidence type="ECO:0000256" key="2">
    <source>
        <dbReference type="ARBA" id="ARBA00009840"/>
    </source>
</evidence>
<dbReference type="Proteomes" id="UP000023755">
    <property type="component" value="Chromosome"/>
</dbReference>
<keyword evidence="7" id="KW-0472">Membrane</keyword>
<dbReference type="HOGENOM" id="CLU_024057_0_1_5"/>
<dbReference type="PANTHER" id="PTHR30563">
    <property type="entry name" value="DNA RECOMBINATION PROTEIN RMUC"/>
    <property type="match status" value="1"/>
</dbReference>
<proteinExistence type="inferred from homology"/>
<gene>
    <name evidence="8" type="ORF">NHE_0113</name>
</gene>
<keyword evidence="4 6" id="KW-0175">Coiled coil</keyword>
<dbReference type="OrthoDB" id="370725at2"/>
<comment type="function">
    <text evidence="1">Involved in DNA recombination.</text>
</comment>
<dbReference type="RefSeq" id="WP_038560356.1">
    <property type="nucleotide sequence ID" value="NZ_CP007481.1"/>
</dbReference>
<reference evidence="8 9" key="1">
    <citation type="submission" date="2014-03" db="EMBL/GenBank/DDBJ databases">
        <title>Sequencing and Comparison of Genomes and Transcriptome Profiles of Human Ehrlichiosis Agents.</title>
        <authorList>
            <person name="Lin M."/>
            <person name="Daugherty S.C."/>
            <person name="Nagaraj S."/>
            <person name="Cheng Z."/>
            <person name="Xiong Q."/>
            <person name="Lin F.-Y."/>
            <person name="Sengamalay N."/>
            <person name="Ott S."/>
            <person name="Godinez A."/>
            <person name="Tallon L.J."/>
            <person name="Sadzewicz L."/>
            <person name="Fraser C.M."/>
            <person name="Dunning Hotopp J.C."/>
            <person name="Rikihisa Y."/>
        </authorList>
    </citation>
    <scope>NUCLEOTIDE SEQUENCE [LARGE SCALE GENOMIC DNA]</scope>
    <source>
        <strain evidence="8 9">Oregon</strain>
    </source>
</reference>
<protein>
    <recommendedName>
        <fullName evidence="3">DNA recombination protein RmuC homolog</fullName>
    </recommendedName>
</protein>
<evidence type="ECO:0000313" key="9">
    <source>
        <dbReference type="Proteomes" id="UP000023755"/>
    </source>
</evidence>
<dbReference type="PANTHER" id="PTHR30563:SF0">
    <property type="entry name" value="DNA RECOMBINATION PROTEIN RMUC"/>
    <property type="match status" value="1"/>
</dbReference>
<dbReference type="EMBL" id="CP007481">
    <property type="protein sequence ID" value="AHX11083.1"/>
    <property type="molecule type" value="Genomic_DNA"/>
</dbReference>
<feature type="transmembrane region" description="Helical" evidence="7">
    <location>
        <begin position="6"/>
        <end position="24"/>
    </location>
</feature>
<feature type="coiled-coil region" evidence="6">
    <location>
        <begin position="30"/>
        <end position="78"/>
    </location>
</feature>
<keyword evidence="9" id="KW-1185">Reference proteome</keyword>
<evidence type="ECO:0000256" key="7">
    <source>
        <dbReference type="SAM" id="Phobius"/>
    </source>
</evidence>
<dbReference type="Pfam" id="PF02646">
    <property type="entry name" value="RmuC"/>
    <property type="match status" value="1"/>
</dbReference>
<name>X5H327_9RICK</name>
<evidence type="ECO:0000256" key="4">
    <source>
        <dbReference type="ARBA" id="ARBA00023054"/>
    </source>
</evidence>
<comment type="similarity">
    <text evidence="2">Belongs to the RmuC family.</text>
</comment>
<keyword evidence="7" id="KW-1133">Transmembrane helix</keyword>
<dbReference type="STRING" id="1286528.NHE_0113"/>
<dbReference type="AlphaFoldDB" id="X5H327"/>
<evidence type="ECO:0000256" key="6">
    <source>
        <dbReference type="SAM" id="Coils"/>
    </source>
</evidence>